<dbReference type="Gene3D" id="3.40.50.620">
    <property type="entry name" value="HUPs"/>
    <property type="match status" value="1"/>
</dbReference>
<dbReference type="Pfam" id="PF01171">
    <property type="entry name" value="ATP_bind_3"/>
    <property type="match status" value="1"/>
</dbReference>
<dbReference type="PANTHER" id="PTHR11807:SF27">
    <property type="entry name" value="TRNA-5-METHYLURIDINE(54) 2-SULFURTRANSFERASE"/>
    <property type="match status" value="1"/>
</dbReference>
<feature type="domain" description="2-thiouridine synthetase TtuA-like N-terminal LIM" evidence="3">
    <location>
        <begin position="7"/>
        <end position="27"/>
    </location>
</feature>
<dbReference type="SUPFAM" id="SSF52402">
    <property type="entry name" value="Adenine nucleotide alpha hydrolases-like"/>
    <property type="match status" value="1"/>
</dbReference>
<organism evidence="4 5">
    <name type="scientific">Candidatus Fervidibacter sacchari</name>
    <dbReference type="NCBI Taxonomy" id="1448929"/>
    <lineage>
        <taxon>Bacteria</taxon>
        <taxon>Candidatus Fervidibacterota</taxon>
        <taxon>Candidatus Fervidibacter</taxon>
    </lineage>
</organism>
<keyword evidence="1" id="KW-0808">Transferase</keyword>
<dbReference type="CDD" id="cd01993">
    <property type="entry name" value="TtuA-like"/>
    <property type="match status" value="1"/>
</dbReference>
<gene>
    <name evidence="4" type="ORF">M2350_002122</name>
</gene>
<dbReference type="InterPro" id="IPR011063">
    <property type="entry name" value="TilS/TtcA_N"/>
</dbReference>
<keyword evidence="5" id="KW-1185">Reference proteome</keyword>
<dbReference type="InterPro" id="IPR014729">
    <property type="entry name" value="Rossmann-like_a/b/a_fold"/>
</dbReference>
<dbReference type="PIRSF" id="PIRSF004976">
    <property type="entry name" value="ATPase_YdaO"/>
    <property type="match status" value="1"/>
</dbReference>
<comment type="caution">
    <text evidence="4">The sequence shown here is derived from an EMBL/GenBank/DDBJ whole genome shotgun (WGS) entry which is preliminary data.</text>
</comment>
<proteinExistence type="predicted"/>
<evidence type="ECO:0000259" key="2">
    <source>
        <dbReference type="Pfam" id="PF01171"/>
    </source>
</evidence>
<dbReference type="InterPro" id="IPR000541">
    <property type="entry name" value="Ncs6/Tuc1/Ctu1"/>
</dbReference>
<dbReference type="PANTHER" id="PTHR11807">
    <property type="entry name" value="ATPASES OF THE PP SUPERFAMILY-RELATED"/>
    <property type="match status" value="1"/>
</dbReference>
<dbReference type="Proteomes" id="UP001204798">
    <property type="component" value="Unassembled WGS sequence"/>
</dbReference>
<feature type="domain" description="tRNA(Ile)-lysidine/2-thiocytidine synthase N-terminal" evidence="2">
    <location>
        <begin position="50"/>
        <end position="231"/>
    </location>
</feature>
<evidence type="ECO:0000259" key="3">
    <source>
        <dbReference type="Pfam" id="PF22082"/>
    </source>
</evidence>
<evidence type="ECO:0000313" key="4">
    <source>
        <dbReference type="EMBL" id="MCS3919709.1"/>
    </source>
</evidence>
<dbReference type="InterPro" id="IPR054306">
    <property type="entry name" value="TtuA-like_LIM_N"/>
</dbReference>
<sequence length="316" mass="35985">MKRCLWCKQKAVIYMREHRLALCKDCYPKWFLRMTERTIKEWRMIEPSDKVLVAVSGGKDSLGLWFALTQLGYDADGLYLDLGISPGEYSERSKEFALQLSQRIQRPLHIVKVADEMGKPVPDLAFASNREPCSACGAVKRYLFNKFAVENGYTVIATGHNLDDEAATLLGNVLRWQIGYLARQAPVLPERVLGVGGEQGRLVKRIKPFIRFTEKQVALFTILNRIPYIEQECPFAVGAASLFYKDLLNKIEERSPGTKWAFYSQFVEQVQPLLDEKFPEPELRPCTRCGMPTTAEVCSVCRIKERANKLVAEVKP</sequence>
<dbReference type="Pfam" id="PF22082">
    <property type="entry name" value="TtuA_LIM_N"/>
    <property type="match status" value="1"/>
</dbReference>
<reference evidence="4 5" key="1">
    <citation type="submission" date="2022-08" db="EMBL/GenBank/DDBJ databases">
        <title>Bacterial and archaeal communities from various locations to study Microbial Dark Matter (Phase II).</title>
        <authorList>
            <person name="Stepanauskas R."/>
        </authorList>
    </citation>
    <scope>NUCLEOTIDE SEQUENCE [LARGE SCALE GENOMIC DNA]</scope>
    <source>
        <strain evidence="4 5">PD1</strain>
    </source>
</reference>
<protein>
    <submittedName>
        <fullName evidence="4">Uncharacterized protein (TIGR00269 family)</fullName>
    </submittedName>
</protein>
<name>A0ABT2EP20_9BACT</name>
<dbReference type="RefSeq" id="WP_259096440.1">
    <property type="nucleotide sequence ID" value="NZ_CP130454.1"/>
</dbReference>
<evidence type="ECO:0000256" key="1">
    <source>
        <dbReference type="ARBA" id="ARBA00022679"/>
    </source>
</evidence>
<accession>A0ABT2EP20</accession>
<evidence type="ECO:0000313" key="5">
    <source>
        <dbReference type="Proteomes" id="UP001204798"/>
    </source>
</evidence>
<dbReference type="InterPro" id="IPR035107">
    <property type="entry name" value="tRNA_thiolation_TtcA_Ctu1"/>
</dbReference>
<dbReference type="NCBIfam" id="TIGR00269">
    <property type="entry name" value="TIGR00269 family protein"/>
    <property type="match status" value="1"/>
</dbReference>
<dbReference type="EMBL" id="JANUCP010000003">
    <property type="protein sequence ID" value="MCS3919709.1"/>
    <property type="molecule type" value="Genomic_DNA"/>
</dbReference>